<evidence type="ECO:0000313" key="1">
    <source>
        <dbReference type="EMBL" id="MBW0496631.1"/>
    </source>
</evidence>
<dbReference type="AlphaFoldDB" id="A0A9Q3H9U9"/>
<organism evidence="1 2">
    <name type="scientific">Austropuccinia psidii MF-1</name>
    <dbReference type="NCBI Taxonomy" id="1389203"/>
    <lineage>
        <taxon>Eukaryota</taxon>
        <taxon>Fungi</taxon>
        <taxon>Dikarya</taxon>
        <taxon>Basidiomycota</taxon>
        <taxon>Pucciniomycotina</taxon>
        <taxon>Pucciniomycetes</taxon>
        <taxon>Pucciniales</taxon>
        <taxon>Sphaerophragmiaceae</taxon>
        <taxon>Austropuccinia</taxon>
    </lineage>
</organism>
<accession>A0A9Q3H9U9</accession>
<dbReference type="EMBL" id="AVOT02013739">
    <property type="protein sequence ID" value="MBW0496631.1"/>
    <property type="molecule type" value="Genomic_DNA"/>
</dbReference>
<dbReference type="OrthoDB" id="43547at2759"/>
<sequence length="133" mass="15149">MPSSDWEKALTPQEAPKRVIDMIIAEAQGSVNESQTENLCCLEAYTTILPSSRAETSTRSLNGHMKSNPECIQKFTSTQRGSNSRRSLENLHEVLPDCEKASGPYQYFQVTEWRESIYEKEVNNAFNSRIEEK</sequence>
<gene>
    <name evidence="1" type="ORF">O181_036346</name>
</gene>
<proteinExistence type="predicted"/>
<name>A0A9Q3H9U9_9BASI</name>
<dbReference type="Proteomes" id="UP000765509">
    <property type="component" value="Unassembled WGS sequence"/>
</dbReference>
<comment type="caution">
    <text evidence="1">The sequence shown here is derived from an EMBL/GenBank/DDBJ whole genome shotgun (WGS) entry which is preliminary data.</text>
</comment>
<protein>
    <submittedName>
        <fullName evidence="1">Uncharacterized protein</fullName>
    </submittedName>
</protein>
<keyword evidence="2" id="KW-1185">Reference proteome</keyword>
<reference evidence="1" key="1">
    <citation type="submission" date="2021-03" db="EMBL/GenBank/DDBJ databases">
        <title>Draft genome sequence of rust myrtle Austropuccinia psidii MF-1, a brazilian biotype.</title>
        <authorList>
            <person name="Quecine M.C."/>
            <person name="Pachon D.M.R."/>
            <person name="Bonatelli M.L."/>
            <person name="Correr F.H."/>
            <person name="Franceschini L.M."/>
            <person name="Leite T.F."/>
            <person name="Margarido G.R.A."/>
            <person name="Almeida C.A."/>
            <person name="Ferrarezi J.A."/>
            <person name="Labate C.A."/>
        </authorList>
    </citation>
    <scope>NUCLEOTIDE SEQUENCE</scope>
    <source>
        <strain evidence="1">MF-1</strain>
    </source>
</reference>
<evidence type="ECO:0000313" key="2">
    <source>
        <dbReference type="Proteomes" id="UP000765509"/>
    </source>
</evidence>